<dbReference type="AlphaFoldDB" id="A0A4Y2QWN7"/>
<gene>
    <name evidence="2" type="ORF">AVEN_62884_1</name>
</gene>
<name>A0A4Y2QWN7_ARAVE</name>
<protein>
    <submittedName>
        <fullName evidence="2">Uncharacterized protein</fullName>
    </submittedName>
</protein>
<evidence type="ECO:0000313" key="3">
    <source>
        <dbReference type="Proteomes" id="UP000499080"/>
    </source>
</evidence>
<accession>A0A4Y2QWN7</accession>
<dbReference type="EMBL" id="BGPR01015046">
    <property type="protein sequence ID" value="GBN67793.1"/>
    <property type="molecule type" value="Genomic_DNA"/>
</dbReference>
<sequence>MSGGGYWLIYITVRWRSTVRHTLKTLRLACFERCCRDEYLNNPHDYVTSDTSPSEDRNEKGRNLLRPPESSKWSAENAIPISSDATGKDLSKDVMRAEIVP</sequence>
<reference evidence="2 3" key="1">
    <citation type="journal article" date="2019" name="Sci. Rep.">
        <title>Orb-weaving spider Araneus ventricosus genome elucidates the spidroin gene catalogue.</title>
        <authorList>
            <person name="Kono N."/>
            <person name="Nakamura H."/>
            <person name="Ohtoshi R."/>
            <person name="Moran D.A.P."/>
            <person name="Shinohara A."/>
            <person name="Yoshida Y."/>
            <person name="Fujiwara M."/>
            <person name="Mori M."/>
            <person name="Tomita M."/>
            <person name="Arakawa K."/>
        </authorList>
    </citation>
    <scope>NUCLEOTIDE SEQUENCE [LARGE SCALE GENOMIC DNA]</scope>
</reference>
<organism evidence="2 3">
    <name type="scientific">Araneus ventricosus</name>
    <name type="common">Orbweaver spider</name>
    <name type="synonym">Epeira ventricosa</name>
    <dbReference type="NCBI Taxonomy" id="182803"/>
    <lineage>
        <taxon>Eukaryota</taxon>
        <taxon>Metazoa</taxon>
        <taxon>Ecdysozoa</taxon>
        <taxon>Arthropoda</taxon>
        <taxon>Chelicerata</taxon>
        <taxon>Arachnida</taxon>
        <taxon>Araneae</taxon>
        <taxon>Araneomorphae</taxon>
        <taxon>Entelegynae</taxon>
        <taxon>Araneoidea</taxon>
        <taxon>Araneidae</taxon>
        <taxon>Araneus</taxon>
    </lineage>
</organism>
<proteinExistence type="predicted"/>
<comment type="caution">
    <text evidence="2">The sequence shown here is derived from an EMBL/GenBank/DDBJ whole genome shotgun (WGS) entry which is preliminary data.</text>
</comment>
<evidence type="ECO:0000256" key="1">
    <source>
        <dbReference type="SAM" id="MobiDB-lite"/>
    </source>
</evidence>
<evidence type="ECO:0000313" key="2">
    <source>
        <dbReference type="EMBL" id="GBN67793.1"/>
    </source>
</evidence>
<dbReference type="Proteomes" id="UP000499080">
    <property type="component" value="Unassembled WGS sequence"/>
</dbReference>
<keyword evidence="3" id="KW-1185">Reference proteome</keyword>
<feature type="region of interest" description="Disordered" evidence="1">
    <location>
        <begin position="41"/>
        <end position="86"/>
    </location>
</feature>